<dbReference type="EMBL" id="JADEXG010000005">
    <property type="protein sequence ID" value="MBE9076333.1"/>
    <property type="molecule type" value="Genomic_DNA"/>
</dbReference>
<dbReference type="InterPro" id="IPR028098">
    <property type="entry name" value="Glyco_trans_4-like_N"/>
</dbReference>
<dbReference type="PANTHER" id="PTHR12526">
    <property type="entry name" value="GLYCOSYLTRANSFERASE"/>
    <property type="match status" value="1"/>
</dbReference>
<dbReference type="PANTHER" id="PTHR12526:SF630">
    <property type="entry name" value="GLYCOSYLTRANSFERASE"/>
    <property type="match status" value="1"/>
</dbReference>
<protein>
    <submittedName>
        <fullName evidence="2">Glycosyltransferase</fullName>
    </submittedName>
</protein>
<organism evidence="2 3">
    <name type="scientific">Vasconcelosia minhoensis LEGE 07310</name>
    <dbReference type="NCBI Taxonomy" id="915328"/>
    <lineage>
        <taxon>Bacteria</taxon>
        <taxon>Bacillati</taxon>
        <taxon>Cyanobacteriota</taxon>
        <taxon>Cyanophyceae</taxon>
        <taxon>Nodosilineales</taxon>
        <taxon>Cymatolegaceae</taxon>
        <taxon>Vasconcelosia</taxon>
        <taxon>Vasconcelosia minhoensis</taxon>
    </lineage>
</organism>
<dbReference type="RefSeq" id="WP_193904997.1">
    <property type="nucleotide sequence ID" value="NZ_JADEXG010000005.1"/>
</dbReference>
<evidence type="ECO:0000313" key="2">
    <source>
        <dbReference type="EMBL" id="MBE9076333.1"/>
    </source>
</evidence>
<dbReference type="AlphaFoldDB" id="A0A8J7AF60"/>
<keyword evidence="3" id="KW-1185">Reference proteome</keyword>
<gene>
    <name evidence="2" type="ORF">IQ241_03310</name>
</gene>
<feature type="domain" description="Glycosyltransferase subfamily 4-like N-terminal" evidence="1">
    <location>
        <begin position="16"/>
        <end position="178"/>
    </location>
</feature>
<dbReference type="SUPFAM" id="SSF53756">
    <property type="entry name" value="UDP-Glycosyltransferase/glycogen phosphorylase"/>
    <property type="match status" value="1"/>
</dbReference>
<sequence length="387" mass="43009">MHNRYISLFIPNLDGGGAERVMLHLAEGFANRGFKVDLVVAQAQGAYLSKIPETIRLVNLDAKPPIILSKTLALKQYLKREQPAFLISTLDILSAATWARRLAGEDTSTQIIMCVQTNLSQQFNDRHSTLMRKFKWSAVQHFYPWADAIVTASAGIAHDLEKNARISMQQMNIIHNPVVTPDFNQKAQENVVHPWFSPGQPPVLLGVGRIVKQKDFTTLIEAFALVRRRHPARLMILGDVDPREPQVKPDLELLIDKFKLKDDIEFLGFVENPYAYMAKANVFVLSSIYEGFGNVVAEAIATGTPVVSTDCESGPAEILDNGQYGTLVPVGDCKAMADAIVKTLNQPLDPDLLKQRSQSFTIDCIVHQYLEVLNNLRSIQHPTAGAV</sequence>
<comment type="caution">
    <text evidence="2">The sequence shown here is derived from an EMBL/GenBank/DDBJ whole genome shotgun (WGS) entry which is preliminary data.</text>
</comment>
<reference evidence="2" key="1">
    <citation type="submission" date="2020-10" db="EMBL/GenBank/DDBJ databases">
        <authorList>
            <person name="Castelo-Branco R."/>
            <person name="Eusebio N."/>
            <person name="Adriana R."/>
            <person name="Vieira A."/>
            <person name="Brugerolle De Fraissinette N."/>
            <person name="Rezende De Castro R."/>
            <person name="Schneider M.P."/>
            <person name="Vasconcelos V."/>
            <person name="Leao P.N."/>
        </authorList>
    </citation>
    <scope>NUCLEOTIDE SEQUENCE</scope>
    <source>
        <strain evidence="2">LEGE 07310</strain>
    </source>
</reference>
<dbReference type="Proteomes" id="UP000636505">
    <property type="component" value="Unassembled WGS sequence"/>
</dbReference>
<name>A0A8J7AF60_9CYAN</name>
<accession>A0A8J7AF60</accession>
<evidence type="ECO:0000259" key="1">
    <source>
        <dbReference type="Pfam" id="PF13439"/>
    </source>
</evidence>
<evidence type="ECO:0000313" key="3">
    <source>
        <dbReference type="Proteomes" id="UP000636505"/>
    </source>
</evidence>
<dbReference type="Gene3D" id="3.40.50.2000">
    <property type="entry name" value="Glycogen Phosphorylase B"/>
    <property type="match status" value="2"/>
</dbReference>
<dbReference type="Pfam" id="PF13439">
    <property type="entry name" value="Glyco_transf_4"/>
    <property type="match status" value="1"/>
</dbReference>
<dbReference type="Pfam" id="PF13692">
    <property type="entry name" value="Glyco_trans_1_4"/>
    <property type="match status" value="1"/>
</dbReference>
<proteinExistence type="predicted"/>
<dbReference type="CDD" id="cd03811">
    <property type="entry name" value="GT4_GT28_WabH-like"/>
    <property type="match status" value="1"/>
</dbReference>